<dbReference type="WBParaSite" id="HDID_0000195401-mRNA-1">
    <property type="protein sequence ID" value="HDID_0000195401-mRNA-1"/>
    <property type="gene ID" value="HDID_0000195401"/>
</dbReference>
<dbReference type="AlphaFoldDB" id="A0A158QCU2"/>
<name>A0A158QCU2_HYMDI</name>
<gene>
    <name evidence="2" type="ORF">HDID_LOCUS1955</name>
</gene>
<evidence type="ECO:0000313" key="4">
    <source>
        <dbReference type="WBParaSite" id="HDID_0000195401-mRNA-1"/>
    </source>
</evidence>
<reference evidence="2 3" key="2">
    <citation type="submission" date="2018-11" db="EMBL/GenBank/DDBJ databases">
        <authorList>
            <consortium name="Pathogen Informatics"/>
        </authorList>
    </citation>
    <scope>NUCLEOTIDE SEQUENCE [LARGE SCALE GENOMIC DNA]</scope>
</reference>
<dbReference type="EMBL" id="UYSG01000421">
    <property type="protein sequence ID" value="VDL19416.1"/>
    <property type="molecule type" value="Genomic_DNA"/>
</dbReference>
<feature type="domain" description="C2" evidence="1">
    <location>
        <begin position="209"/>
        <end position="308"/>
    </location>
</feature>
<organism evidence="4">
    <name type="scientific">Hymenolepis diminuta</name>
    <name type="common">Rat tapeworm</name>
    <dbReference type="NCBI Taxonomy" id="6216"/>
    <lineage>
        <taxon>Eukaryota</taxon>
        <taxon>Metazoa</taxon>
        <taxon>Spiralia</taxon>
        <taxon>Lophotrochozoa</taxon>
        <taxon>Platyhelminthes</taxon>
        <taxon>Cestoda</taxon>
        <taxon>Eucestoda</taxon>
        <taxon>Cyclophyllidea</taxon>
        <taxon>Hymenolepididae</taxon>
        <taxon>Hymenolepis</taxon>
    </lineage>
</organism>
<dbReference type="Gene3D" id="2.60.40.150">
    <property type="entry name" value="C2 domain"/>
    <property type="match status" value="1"/>
</dbReference>
<evidence type="ECO:0000313" key="3">
    <source>
        <dbReference type="Proteomes" id="UP000274504"/>
    </source>
</evidence>
<dbReference type="InterPro" id="IPR035892">
    <property type="entry name" value="C2_domain_sf"/>
</dbReference>
<dbReference type="InterPro" id="IPR000008">
    <property type="entry name" value="C2_dom"/>
</dbReference>
<dbReference type="Proteomes" id="UP000274504">
    <property type="component" value="Unassembled WGS sequence"/>
</dbReference>
<sequence>MPLFGSKKTENAVEPGPNPFKPPMILNIHMKYDERVQTLDVLVRNLQNSPLREKIKIVGTFVERNNCKKKKSCLIGRIIRREKTDAEGYIINSHSTPAKPGPNPHYNINFPFSNLIRGDVQCGKLVFEIFETSLAKNKLIGCVEMEGSEIQIDRDAAYSLYVRDPTCVAKQREVIHAQRICTGDHGSTIDENAMILHSNIQFDDRHQKLTIFIRNLRNVDDKLPHSVSKLNPCVDSVFIKCVLYTADGRRFERRTSTRYGCNPYFNQELKFSKLVQADIRGGHLLFTVNEMKRFGKNVIGMGIIPGSKINLVRDEAYNTPIVQQYCSKISKKFTYNPRDVITEPENLVRVVYPESQKHIEVYK</sequence>
<accession>A0A158QCU2</accession>
<proteinExistence type="predicted"/>
<dbReference type="SUPFAM" id="SSF49562">
    <property type="entry name" value="C2 domain (Calcium/lipid-binding domain, CaLB)"/>
    <property type="match status" value="2"/>
</dbReference>
<reference evidence="4" key="1">
    <citation type="submission" date="2016-04" db="UniProtKB">
        <authorList>
            <consortium name="WormBaseParasite"/>
        </authorList>
    </citation>
    <scope>IDENTIFICATION</scope>
</reference>
<dbReference type="OrthoDB" id="6273083at2759"/>
<evidence type="ECO:0000313" key="2">
    <source>
        <dbReference type="EMBL" id="VDL19416.1"/>
    </source>
</evidence>
<feature type="domain" description="C2" evidence="1">
    <location>
        <begin position="95"/>
        <end position="150"/>
    </location>
</feature>
<protein>
    <submittedName>
        <fullName evidence="4">C2 domain-containing protein</fullName>
    </submittedName>
</protein>
<evidence type="ECO:0000259" key="1">
    <source>
        <dbReference type="Pfam" id="PF00168"/>
    </source>
</evidence>
<dbReference type="Pfam" id="PF00168">
    <property type="entry name" value="C2"/>
    <property type="match status" value="2"/>
</dbReference>